<reference evidence="2" key="1">
    <citation type="journal article" date="2020" name="Stud. Mycol.">
        <title>101 Dothideomycetes genomes: a test case for predicting lifestyles and emergence of pathogens.</title>
        <authorList>
            <person name="Haridas S."/>
            <person name="Albert R."/>
            <person name="Binder M."/>
            <person name="Bloem J."/>
            <person name="Labutti K."/>
            <person name="Salamov A."/>
            <person name="Andreopoulos B."/>
            <person name="Baker S."/>
            <person name="Barry K."/>
            <person name="Bills G."/>
            <person name="Bluhm B."/>
            <person name="Cannon C."/>
            <person name="Castanera R."/>
            <person name="Culley D."/>
            <person name="Daum C."/>
            <person name="Ezra D."/>
            <person name="Gonzalez J."/>
            <person name="Henrissat B."/>
            <person name="Kuo A."/>
            <person name="Liang C."/>
            <person name="Lipzen A."/>
            <person name="Lutzoni F."/>
            <person name="Magnuson J."/>
            <person name="Mondo S."/>
            <person name="Nolan M."/>
            <person name="Ohm R."/>
            <person name="Pangilinan J."/>
            <person name="Park H.-J."/>
            <person name="Ramirez L."/>
            <person name="Alfaro M."/>
            <person name="Sun H."/>
            <person name="Tritt A."/>
            <person name="Yoshinaga Y."/>
            <person name="Zwiers L.-H."/>
            <person name="Turgeon B."/>
            <person name="Goodwin S."/>
            <person name="Spatafora J."/>
            <person name="Crous P."/>
            <person name="Grigoriev I."/>
        </authorList>
    </citation>
    <scope>NUCLEOTIDE SEQUENCE</scope>
    <source>
        <strain evidence="2">ATCC 16933</strain>
    </source>
</reference>
<organism evidence="2 3">
    <name type="scientific">Lineolata rhizophorae</name>
    <dbReference type="NCBI Taxonomy" id="578093"/>
    <lineage>
        <taxon>Eukaryota</taxon>
        <taxon>Fungi</taxon>
        <taxon>Dikarya</taxon>
        <taxon>Ascomycota</taxon>
        <taxon>Pezizomycotina</taxon>
        <taxon>Dothideomycetes</taxon>
        <taxon>Dothideomycetes incertae sedis</taxon>
        <taxon>Lineolatales</taxon>
        <taxon>Lineolataceae</taxon>
        <taxon>Lineolata</taxon>
    </lineage>
</organism>
<sequence length="54" mass="6173">MMSLLTALVYVAYPTMLKLATPFFYLSNFQTCYLSLPPFTFLFQAASFIIHVSL</sequence>
<accession>A0A6A6NP71</accession>
<dbReference type="AlphaFoldDB" id="A0A6A6NP71"/>
<evidence type="ECO:0000313" key="2">
    <source>
        <dbReference type="EMBL" id="KAF2453580.1"/>
    </source>
</evidence>
<dbReference type="EMBL" id="MU001696">
    <property type="protein sequence ID" value="KAF2453580.1"/>
    <property type="molecule type" value="Genomic_DNA"/>
</dbReference>
<name>A0A6A6NP71_9PEZI</name>
<keyword evidence="1" id="KW-0812">Transmembrane</keyword>
<feature type="transmembrane region" description="Helical" evidence="1">
    <location>
        <begin position="33"/>
        <end position="52"/>
    </location>
</feature>
<dbReference type="Proteomes" id="UP000799766">
    <property type="component" value="Unassembled WGS sequence"/>
</dbReference>
<proteinExistence type="predicted"/>
<evidence type="ECO:0000313" key="3">
    <source>
        <dbReference type="Proteomes" id="UP000799766"/>
    </source>
</evidence>
<protein>
    <submittedName>
        <fullName evidence="2">Uncharacterized protein</fullName>
    </submittedName>
</protein>
<gene>
    <name evidence="2" type="ORF">BDY21DRAFT_355398</name>
</gene>
<keyword evidence="1" id="KW-1133">Transmembrane helix</keyword>
<evidence type="ECO:0000256" key="1">
    <source>
        <dbReference type="SAM" id="Phobius"/>
    </source>
</evidence>
<keyword evidence="3" id="KW-1185">Reference proteome</keyword>
<keyword evidence="1" id="KW-0472">Membrane</keyword>